<dbReference type="Proteomes" id="UP000295375">
    <property type="component" value="Unassembled WGS sequence"/>
</dbReference>
<organism evidence="3 4">
    <name type="scientific">Permianibacter aggregans</name>
    <dbReference type="NCBI Taxonomy" id="1510150"/>
    <lineage>
        <taxon>Bacteria</taxon>
        <taxon>Pseudomonadati</taxon>
        <taxon>Pseudomonadota</taxon>
        <taxon>Gammaproteobacteria</taxon>
        <taxon>Pseudomonadales</taxon>
        <taxon>Pseudomonadaceae</taxon>
        <taxon>Permianibacter</taxon>
    </lineage>
</organism>
<keyword evidence="2 3" id="KW-0808">Transferase</keyword>
<dbReference type="InterPro" id="IPR003788">
    <property type="entry name" value="NDUFAF7"/>
</dbReference>
<keyword evidence="1 3" id="KW-0489">Methyltransferase</keyword>
<proteinExistence type="predicted"/>
<dbReference type="PANTHER" id="PTHR12049">
    <property type="entry name" value="PROTEIN ARGININE METHYLTRANSFERASE NDUFAF7, MITOCHONDRIAL"/>
    <property type="match status" value="1"/>
</dbReference>
<dbReference type="GO" id="GO:0035243">
    <property type="term" value="F:protein-arginine omega-N symmetric methyltransferase activity"/>
    <property type="evidence" value="ECO:0007669"/>
    <property type="project" value="TreeGrafter"/>
</dbReference>
<evidence type="ECO:0000313" key="4">
    <source>
        <dbReference type="Proteomes" id="UP000295375"/>
    </source>
</evidence>
<accession>A0A4V3D7Z9</accession>
<dbReference type="InterPro" id="IPR038375">
    <property type="entry name" value="NDUFAF7_sf"/>
</dbReference>
<dbReference type="RefSeq" id="WP_133588497.1">
    <property type="nucleotide sequence ID" value="NZ_CP037953.1"/>
</dbReference>
<gene>
    <name evidence="3" type="ORF">EV696_103210</name>
</gene>
<name>A0A4V3D7Z9_9GAMM</name>
<reference evidence="3 4" key="1">
    <citation type="submission" date="2019-03" db="EMBL/GenBank/DDBJ databases">
        <title>Genomic Encyclopedia of Type Strains, Phase IV (KMG-IV): sequencing the most valuable type-strain genomes for metagenomic binning, comparative biology and taxonomic classification.</title>
        <authorList>
            <person name="Goeker M."/>
        </authorList>
    </citation>
    <scope>NUCLEOTIDE SEQUENCE [LARGE SCALE GENOMIC DNA]</scope>
    <source>
        <strain evidence="3 4">DSM 103792</strain>
    </source>
</reference>
<evidence type="ECO:0000256" key="1">
    <source>
        <dbReference type="ARBA" id="ARBA00022603"/>
    </source>
</evidence>
<evidence type="ECO:0000313" key="3">
    <source>
        <dbReference type="EMBL" id="TDQ49837.1"/>
    </source>
</evidence>
<dbReference type="OrthoDB" id="9794208at2"/>
<dbReference type="PANTHER" id="PTHR12049:SF7">
    <property type="entry name" value="PROTEIN ARGININE METHYLTRANSFERASE NDUFAF7, MITOCHONDRIAL"/>
    <property type="match status" value="1"/>
</dbReference>
<keyword evidence="4" id="KW-1185">Reference proteome</keyword>
<dbReference type="InterPro" id="IPR029063">
    <property type="entry name" value="SAM-dependent_MTases_sf"/>
</dbReference>
<evidence type="ECO:0000256" key="2">
    <source>
        <dbReference type="ARBA" id="ARBA00022679"/>
    </source>
</evidence>
<sequence>MSYRERIQQQLYRLQPRLPLPDDEAIAHSEALYRYLSTLVASAPVPFSAYMNELLYAPGLGYYSAGAAKFGEAGDFVTAPELSPLFSRCLARQVAEVLQECGGQVLEFGAGRGVMARDMLLALAELNALPERYCILEVSADLQQRQRETLAVLPAELRQRVQWIETMPATMTGVILANEVLDAMPVTRWQWRDGQLFELGVTLRDDGEFDWQEMPPSDPLRYWFEALPDFIKQALPAFYRSECHLWQAGWVQALAAMLERGLAILIDYGMPQHEYYLPERDDGTLICYYRHHSHDNPFVLPGLQDVTAHIDFTALAEQGLDAGFDLEGFCHQAAFLQSLGILQEAEAVGDRHQQLRDAQALKRLLMPHEMGESFKVLALGKQLQQSLRGFALSDQRDRLG</sequence>
<dbReference type="EMBL" id="SNYM01000003">
    <property type="protein sequence ID" value="TDQ49837.1"/>
    <property type="molecule type" value="Genomic_DNA"/>
</dbReference>
<dbReference type="SUPFAM" id="SSF53335">
    <property type="entry name" value="S-adenosyl-L-methionine-dependent methyltransferases"/>
    <property type="match status" value="1"/>
</dbReference>
<dbReference type="Gene3D" id="3.40.50.12710">
    <property type="match status" value="1"/>
</dbReference>
<comment type="caution">
    <text evidence="3">The sequence shown here is derived from an EMBL/GenBank/DDBJ whole genome shotgun (WGS) entry which is preliminary data.</text>
</comment>
<protein>
    <submittedName>
        <fullName evidence="3">SAM-dependent MidA family methyltransferase</fullName>
    </submittedName>
</protein>
<dbReference type="Pfam" id="PF02636">
    <property type="entry name" value="Methyltransf_28"/>
    <property type="match status" value="1"/>
</dbReference>
<dbReference type="GO" id="GO:0032259">
    <property type="term" value="P:methylation"/>
    <property type="evidence" value="ECO:0007669"/>
    <property type="project" value="UniProtKB-KW"/>
</dbReference>
<dbReference type="AlphaFoldDB" id="A0A4V3D7Z9"/>